<evidence type="ECO:0000256" key="5">
    <source>
        <dbReference type="SAM" id="MobiDB-lite"/>
    </source>
</evidence>
<evidence type="ECO:0000313" key="7">
    <source>
        <dbReference type="EMBL" id="KAK6120068.1"/>
    </source>
</evidence>
<keyword evidence="8" id="KW-1185">Reference proteome</keyword>
<evidence type="ECO:0000256" key="4">
    <source>
        <dbReference type="PROSITE-ProRule" id="PRU01131"/>
    </source>
</evidence>
<name>A0ABR0UC12_REHGL</name>
<keyword evidence="2" id="KW-0479">Metal-binding</keyword>
<feature type="domain" description="FLZ-type" evidence="6">
    <location>
        <begin position="48"/>
        <end position="92"/>
    </location>
</feature>
<reference evidence="7 8" key="1">
    <citation type="journal article" date="2021" name="Comput. Struct. Biotechnol. J.">
        <title>De novo genome assembly of the potent medicinal plant Rehmannia glutinosa using nanopore technology.</title>
        <authorList>
            <person name="Ma L."/>
            <person name="Dong C."/>
            <person name="Song C."/>
            <person name="Wang X."/>
            <person name="Zheng X."/>
            <person name="Niu Y."/>
            <person name="Chen S."/>
            <person name="Feng W."/>
        </authorList>
    </citation>
    <scope>NUCLEOTIDE SEQUENCE [LARGE SCALE GENOMIC DNA]</scope>
    <source>
        <strain evidence="7">DH-2019</strain>
    </source>
</reference>
<proteinExistence type="inferred from homology"/>
<feature type="region of interest" description="Disordered" evidence="5">
    <location>
        <begin position="89"/>
        <end position="117"/>
    </location>
</feature>
<evidence type="ECO:0000256" key="3">
    <source>
        <dbReference type="ARBA" id="ARBA00022771"/>
    </source>
</evidence>
<protein>
    <recommendedName>
        <fullName evidence="6">FLZ-type domain-containing protein</fullName>
    </recommendedName>
</protein>
<evidence type="ECO:0000259" key="6">
    <source>
        <dbReference type="PROSITE" id="PS51795"/>
    </source>
</evidence>
<feature type="compositionally biased region" description="Basic and acidic residues" evidence="5">
    <location>
        <begin position="89"/>
        <end position="102"/>
    </location>
</feature>
<dbReference type="PANTHER" id="PTHR46057">
    <property type="entry name" value="FCS-LIKE ZINC FINGER 1-RELATED"/>
    <property type="match status" value="1"/>
</dbReference>
<feature type="zinc finger region" description="FLZ-type" evidence="4">
    <location>
        <begin position="48"/>
        <end position="92"/>
    </location>
</feature>
<dbReference type="InterPro" id="IPR044533">
    <property type="entry name" value="FLZ1/2/3"/>
</dbReference>
<sequence length="117" mass="12885">MPMKRSRTGSSSAVMKAESGGGEPSRSGILTIAHPVSVGESDQRKIGGFLERCNYCEKRIALYSEVFMYSNLCAFCSAECRDRQIAKDHMTNKQPAKSKEVQVVHNQGIKKLKDNGS</sequence>
<dbReference type="PROSITE" id="PS51795">
    <property type="entry name" value="ZF_FLZ"/>
    <property type="match status" value="1"/>
</dbReference>
<keyword evidence="3" id="KW-0863">Zinc-finger</keyword>
<dbReference type="PANTHER" id="PTHR46057:SF54">
    <property type="entry name" value="FCS-LIKE ZINC FINGER 16"/>
    <property type="match status" value="1"/>
</dbReference>
<dbReference type="InterPro" id="IPR007650">
    <property type="entry name" value="Zf-FLZ_dom"/>
</dbReference>
<comment type="similarity">
    <text evidence="1">Belongs to the FLZ family.</text>
</comment>
<dbReference type="Proteomes" id="UP001318860">
    <property type="component" value="Unassembled WGS sequence"/>
</dbReference>
<evidence type="ECO:0000256" key="1">
    <source>
        <dbReference type="ARBA" id="ARBA00009374"/>
    </source>
</evidence>
<organism evidence="7 8">
    <name type="scientific">Rehmannia glutinosa</name>
    <name type="common">Chinese foxglove</name>
    <dbReference type="NCBI Taxonomy" id="99300"/>
    <lineage>
        <taxon>Eukaryota</taxon>
        <taxon>Viridiplantae</taxon>
        <taxon>Streptophyta</taxon>
        <taxon>Embryophyta</taxon>
        <taxon>Tracheophyta</taxon>
        <taxon>Spermatophyta</taxon>
        <taxon>Magnoliopsida</taxon>
        <taxon>eudicotyledons</taxon>
        <taxon>Gunneridae</taxon>
        <taxon>Pentapetalae</taxon>
        <taxon>asterids</taxon>
        <taxon>lamiids</taxon>
        <taxon>Lamiales</taxon>
        <taxon>Orobanchaceae</taxon>
        <taxon>Rehmannieae</taxon>
        <taxon>Rehmannia</taxon>
    </lineage>
</organism>
<evidence type="ECO:0000313" key="8">
    <source>
        <dbReference type="Proteomes" id="UP001318860"/>
    </source>
</evidence>
<feature type="region of interest" description="Disordered" evidence="5">
    <location>
        <begin position="1"/>
        <end position="29"/>
    </location>
</feature>
<comment type="caution">
    <text evidence="7">The sequence shown here is derived from an EMBL/GenBank/DDBJ whole genome shotgun (WGS) entry which is preliminary data.</text>
</comment>
<evidence type="ECO:0000256" key="2">
    <source>
        <dbReference type="ARBA" id="ARBA00022723"/>
    </source>
</evidence>
<dbReference type="EMBL" id="JABTTQ020003097">
    <property type="protein sequence ID" value="KAK6120068.1"/>
    <property type="molecule type" value="Genomic_DNA"/>
</dbReference>
<accession>A0ABR0UC12</accession>
<dbReference type="Pfam" id="PF04570">
    <property type="entry name" value="zf-FLZ"/>
    <property type="match status" value="1"/>
</dbReference>
<gene>
    <name evidence="7" type="ORF">DH2020_046198</name>
</gene>
<keyword evidence="3" id="KW-0862">Zinc</keyword>